<name>A0A0R0CUS2_9GAMM</name>
<evidence type="ECO:0000256" key="1">
    <source>
        <dbReference type="SAM" id="Phobius"/>
    </source>
</evidence>
<comment type="caution">
    <text evidence="2">The sequence shown here is derived from an EMBL/GenBank/DDBJ whole genome shotgun (WGS) entry which is preliminary data.</text>
</comment>
<proteinExistence type="predicted"/>
<keyword evidence="1" id="KW-1133">Transmembrane helix</keyword>
<feature type="transmembrane region" description="Helical" evidence="1">
    <location>
        <begin position="6"/>
        <end position="29"/>
    </location>
</feature>
<organism evidence="2 3">
    <name type="scientific">Pseudoxanthomonas dokdonensis</name>
    <dbReference type="NCBI Taxonomy" id="344882"/>
    <lineage>
        <taxon>Bacteria</taxon>
        <taxon>Pseudomonadati</taxon>
        <taxon>Pseudomonadota</taxon>
        <taxon>Gammaproteobacteria</taxon>
        <taxon>Lysobacterales</taxon>
        <taxon>Lysobacteraceae</taxon>
        <taxon>Pseudoxanthomonas</taxon>
    </lineage>
</organism>
<gene>
    <name evidence="2" type="ORF">ABB29_07645</name>
</gene>
<dbReference type="RefSeq" id="WP_057658027.1">
    <property type="nucleotide sequence ID" value="NZ_LDJL01000007.1"/>
</dbReference>
<protein>
    <recommendedName>
        <fullName evidence="4">Type II secretion system protein G</fullName>
    </recommendedName>
</protein>
<keyword evidence="1" id="KW-0472">Membrane</keyword>
<keyword evidence="1" id="KW-0812">Transmembrane</keyword>
<dbReference type="PATRIC" id="fig|344882.3.peg.2877"/>
<reference evidence="2 3" key="1">
    <citation type="submission" date="2015-05" db="EMBL/GenBank/DDBJ databases">
        <title>Genome sequencing and analysis of members of genus Stenotrophomonas.</title>
        <authorList>
            <person name="Patil P.P."/>
            <person name="Midha S."/>
            <person name="Patil P.B."/>
        </authorList>
    </citation>
    <scope>NUCLEOTIDE SEQUENCE [LARGE SCALE GENOMIC DNA]</scope>
    <source>
        <strain evidence="2 3">DSM 21858</strain>
    </source>
</reference>
<dbReference type="EMBL" id="LDJL01000007">
    <property type="protein sequence ID" value="KRG70090.1"/>
    <property type="molecule type" value="Genomic_DNA"/>
</dbReference>
<accession>A0A0R0CUS2</accession>
<evidence type="ECO:0000313" key="2">
    <source>
        <dbReference type="EMBL" id="KRG70090.1"/>
    </source>
</evidence>
<dbReference type="Proteomes" id="UP000052052">
    <property type="component" value="Unassembled WGS sequence"/>
</dbReference>
<dbReference type="AlphaFoldDB" id="A0A0R0CUS2"/>
<dbReference type="STRING" id="344882.ABB29_07645"/>
<evidence type="ECO:0008006" key="4">
    <source>
        <dbReference type="Google" id="ProtNLM"/>
    </source>
</evidence>
<sequence length="140" mass="15606">MTRPGAGSWLLGAAVLVVVAALTIYFATIGSPQLLRQQREDQQRLQDLHRLSIQLEKYQTVHGRLPTSQSDLVEDVLRDPVTGQPYEYLPSSTNPASFRLCASFTAPLRRKGGWDEINGQQRPAQAGRHCFVFETGEVAR</sequence>
<evidence type="ECO:0000313" key="3">
    <source>
        <dbReference type="Proteomes" id="UP000052052"/>
    </source>
</evidence>
<dbReference type="OrthoDB" id="532576at2"/>
<keyword evidence="3" id="KW-1185">Reference proteome</keyword>